<dbReference type="EMBL" id="JACIJJ010000002">
    <property type="protein sequence ID" value="MBB5698014.1"/>
    <property type="molecule type" value="Genomic_DNA"/>
</dbReference>
<keyword evidence="1" id="KW-0963">Cytoplasm</keyword>
<keyword evidence="7" id="KW-0501">Molybdenum cofactor biosynthesis</keyword>
<keyword evidence="5" id="KW-0460">Magnesium</keyword>
<gene>
    <name evidence="9" type="ORF">FHR19_001359</name>
</gene>
<evidence type="ECO:0000256" key="3">
    <source>
        <dbReference type="ARBA" id="ARBA00022723"/>
    </source>
</evidence>
<keyword evidence="6" id="KW-0342">GTP-binding</keyword>
<proteinExistence type="predicted"/>
<dbReference type="GO" id="GO:0005525">
    <property type="term" value="F:GTP binding"/>
    <property type="evidence" value="ECO:0007669"/>
    <property type="project" value="UniProtKB-KW"/>
</dbReference>
<evidence type="ECO:0000256" key="6">
    <source>
        <dbReference type="ARBA" id="ARBA00023134"/>
    </source>
</evidence>
<protein>
    <submittedName>
        <fullName evidence="9">Molybdopterin-guanine dinucleotide biosynthesis protein A</fullName>
        <ecNumber evidence="9">2.7.7.77</ecNumber>
    </submittedName>
</protein>
<evidence type="ECO:0000256" key="7">
    <source>
        <dbReference type="ARBA" id="ARBA00023150"/>
    </source>
</evidence>
<dbReference type="RefSeq" id="WP_184026195.1">
    <property type="nucleotide sequence ID" value="NZ_JACIJJ010000002.1"/>
</dbReference>
<comment type="caution">
    <text evidence="9">The sequence shown here is derived from an EMBL/GenBank/DDBJ whole genome shotgun (WGS) entry which is preliminary data.</text>
</comment>
<evidence type="ECO:0000259" key="8">
    <source>
        <dbReference type="Pfam" id="PF12804"/>
    </source>
</evidence>
<name>A0A7W9APJ2_9SPHN</name>
<evidence type="ECO:0000256" key="2">
    <source>
        <dbReference type="ARBA" id="ARBA00022679"/>
    </source>
</evidence>
<evidence type="ECO:0000313" key="9">
    <source>
        <dbReference type="EMBL" id="MBB5698014.1"/>
    </source>
</evidence>
<dbReference type="Proteomes" id="UP000557739">
    <property type="component" value="Unassembled WGS sequence"/>
</dbReference>
<accession>A0A7W9APJ2</accession>
<feature type="domain" description="MobA-like NTP transferase" evidence="8">
    <location>
        <begin position="4"/>
        <end position="107"/>
    </location>
</feature>
<evidence type="ECO:0000256" key="5">
    <source>
        <dbReference type="ARBA" id="ARBA00022842"/>
    </source>
</evidence>
<dbReference type="GO" id="GO:0006777">
    <property type="term" value="P:Mo-molybdopterin cofactor biosynthetic process"/>
    <property type="evidence" value="ECO:0007669"/>
    <property type="project" value="UniProtKB-KW"/>
</dbReference>
<dbReference type="CDD" id="cd02503">
    <property type="entry name" value="MobA"/>
    <property type="match status" value="1"/>
</dbReference>
<keyword evidence="9" id="KW-0548">Nucleotidyltransferase</keyword>
<dbReference type="PANTHER" id="PTHR19136">
    <property type="entry name" value="MOLYBDENUM COFACTOR GUANYLYLTRANSFERASE"/>
    <property type="match status" value="1"/>
</dbReference>
<dbReference type="InterPro" id="IPR025877">
    <property type="entry name" value="MobA-like_NTP_Trfase"/>
</dbReference>
<dbReference type="Gene3D" id="3.90.550.10">
    <property type="entry name" value="Spore Coat Polysaccharide Biosynthesis Protein SpsA, Chain A"/>
    <property type="match status" value="1"/>
</dbReference>
<organism evidence="9 10">
    <name type="scientific">Sphingomonas yantingensis</name>
    <dbReference type="NCBI Taxonomy" id="1241761"/>
    <lineage>
        <taxon>Bacteria</taxon>
        <taxon>Pseudomonadati</taxon>
        <taxon>Pseudomonadota</taxon>
        <taxon>Alphaproteobacteria</taxon>
        <taxon>Sphingomonadales</taxon>
        <taxon>Sphingomonadaceae</taxon>
        <taxon>Sphingomonas</taxon>
    </lineage>
</organism>
<keyword evidence="10" id="KW-1185">Reference proteome</keyword>
<dbReference type="GO" id="GO:0046872">
    <property type="term" value="F:metal ion binding"/>
    <property type="evidence" value="ECO:0007669"/>
    <property type="project" value="UniProtKB-KW"/>
</dbReference>
<evidence type="ECO:0000313" key="10">
    <source>
        <dbReference type="Proteomes" id="UP000557739"/>
    </source>
</evidence>
<dbReference type="GO" id="GO:0061603">
    <property type="term" value="F:molybdenum cofactor guanylyltransferase activity"/>
    <property type="evidence" value="ECO:0007669"/>
    <property type="project" value="UniProtKB-EC"/>
</dbReference>
<reference evidence="9 10" key="1">
    <citation type="submission" date="2020-08" db="EMBL/GenBank/DDBJ databases">
        <title>Genomic Encyclopedia of Type Strains, Phase IV (KMG-IV): sequencing the most valuable type-strain genomes for metagenomic binning, comparative biology and taxonomic classification.</title>
        <authorList>
            <person name="Goeker M."/>
        </authorList>
    </citation>
    <scope>NUCLEOTIDE SEQUENCE [LARGE SCALE GENOMIC DNA]</scope>
    <source>
        <strain evidence="9 10">DSM 27244</strain>
    </source>
</reference>
<dbReference type="InterPro" id="IPR013482">
    <property type="entry name" value="Molybde_CF_guanTrfase"/>
</dbReference>
<dbReference type="InterPro" id="IPR029044">
    <property type="entry name" value="Nucleotide-diphossugar_trans"/>
</dbReference>
<keyword evidence="2 9" id="KW-0808">Transferase</keyword>
<evidence type="ECO:0000256" key="4">
    <source>
        <dbReference type="ARBA" id="ARBA00022741"/>
    </source>
</evidence>
<dbReference type="EC" id="2.7.7.77" evidence="9"/>
<sequence length="172" mass="17561">MILGAVLAGGRASRFGSDKGAALFEGRALIDHALAALGRHCGALVVVGREWPGVPSAPDRPAPDLGPLGGLAGALHHARSIGARRVLTLGCDTPLVPEALLADLAARETPALLDDLPVIGIWPTSLSPLLEDFVVTDPRRSVRGWAARCGAVGVAAGPLANINTPADLDRLG</sequence>
<keyword evidence="3" id="KW-0479">Metal-binding</keyword>
<dbReference type="Pfam" id="PF12804">
    <property type="entry name" value="NTP_transf_3"/>
    <property type="match status" value="1"/>
</dbReference>
<evidence type="ECO:0000256" key="1">
    <source>
        <dbReference type="ARBA" id="ARBA00022490"/>
    </source>
</evidence>
<dbReference type="PANTHER" id="PTHR19136:SF81">
    <property type="entry name" value="MOLYBDENUM COFACTOR GUANYLYLTRANSFERASE"/>
    <property type="match status" value="1"/>
</dbReference>
<dbReference type="SUPFAM" id="SSF53448">
    <property type="entry name" value="Nucleotide-diphospho-sugar transferases"/>
    <property type="match status" value="1"/>
</dbReference>
<keyword evidence="4" id="KW-0547">Nucleotide-binding</keyword>
<dbReference type="AlphaFoldDB" id="A0A7W9APJ2"/>